<dbReference type="PANTHER" id="PTHR35011">
    <property type="entry name" value="2,3-DIKETO-L-GULONATE TRAP TRANSPORTER SMALL PERMEASE PROTEIN YIAM"/>
    <property type="match status" value="1"/>
</dbReference>
<evidence type="ECO:0000256" key="3">
    <source>
        <dbReference type="ARBA" id="ARBA00022475"/>
    </source>
</evidence>
<evidence type="ECO:0000313" key="13">
    <source>
        <dbReference type="Proteomes" id="UP000518091"/>
    </source>
</evidence>
<gene>
    <name evidence="11" type="ORF">H1D44_16520</name>
    <name evidence="12" type="ORF">HOP48_17935</name>
</gene>
<comment type="subunit">
    <text evidence="9">The complex comprises the extracytoplasmic solute receptor protein and the two transmembrane proteins.</text>
</comment>
<protein>
    <recommendedName>
        <fullName evidence="9">TRAP transporter small permease protein</fullName>
    </recommendedName>
</protein>
<evidence type="ECO:0000256" key="9">
    <source>
        <dbReference type="RuleBase" id="RU369079"/>
    </source>
</evidence>
<sequence length="198" mass="22371">MSSPHSDSPSDHSTLRPELPTNRISHVVDTAIAVLGKLLSWLWLVTLAVVLTNVFSRFILGRGSIALEELSWHFFGATMILTLAYAVVTDDHVRVDVLREKFSLRFQAWVELLGIVLLVLPVLYFMVDGLTEYAYRSFARGERSQAPSGLPYRFIIKSTLPIGMALIAIALSSRALRCCTYLFNFPRELPLRRPVDHR</sequence>
<feature type="transmembrane region" description="Helical" evidence="9">
    <location>
        <begin position="150"/>
        <end position="171"/>
    </location>
</feature>
<evidence type="ECO:0000256" key="4">
    <source>
        <dbReference type="ARBA" id="ARBA00022519"/>
    </source>
</evidence>
<dbReference type="GO" id="GO:0022857">
    <property type="term" value="F:transmembrane transporter activity"/>
    <property type="evidence" value="ECO:0007669"/>
    <property type="project" value="UniProtKB-UniRule"/>
</dbReference>
<dbReference type="InterPro" id="IPR055348">
    <property type="entry name" value="DctQ"/>
</dbReference>
<evidence type="ECO:0000256" key="1">
    <source>
        <dbReference type="ARBA" id="ARBA00004429"/>
    </source>
</evidence>
<evidence type="ECO:0000256" key="6">
    <source>
        <dbReference type="ARBA" id="ARBA00022989"/>
    </source>
</evidence>
<dbReference type="GO" id="GO:0005886">
    <property type="term" value="C:plasma membrane"/>
    <property type="evidence" value="ECO:0007669"/>
    <property type="project" value="UniProtKB-SubCell"/>
</dbReference>
<dbReference type="Proteomes" id="UP000518091">
    <property type="component" value="Unassembled WGS sequence"/>
</dbReference>
<comment type="subcellular location">
    <subcellularLocation>
        <location evidence="1 9">Cell inner membrane</location>
        <topology evidence="1 9">Multi-pass membrane protein</topology>
    </subcellularLocation>
</comment>
<comment type="caution">
    <text evidence="11">The sequence shown here is derived from an EMBL/GenBank/DDBJ whole genome shotgun (WGS) entry which is preliminary data.</text>
</comment>
<dbReference type="RefSeq" id="WP_181516026.1">
    <property type="nucleotide sequence ID" value="NZ_JABFUB010000022.1"/>
</dbReference>
<evidence type="ECO:0000259" key="10">
    <source>
        <dbReference type="Pfam" id="PF04290"/>
    </source>
</evidence>
<proteinExistence type="inferred from homology"/>
<keyword evidence="14" id="KW-1185">Reference proteome</keyword>
<evidence type="ECO:0000313" key="11">
    <source>
        <dbReference type="EMBL" id="MBA2780493.1"/>
    </source>
</evidence>
<keyword evidence="4 9" id="KW-0997">Cell inner membrane</keyword>
<comment type="similarity">
    <text evidence="8 9">Belongs to the TRAP transporter small permease family.</text>
</comment>
<evidence type="ECO:0000313" key="12">
    <source>
        <dbReference type="EMBL" id="MCG6663413.1"/>
    </source>
</evidence>
<keyword evidence="5 9" id="KW-0812">Transmembrane</keyword>
<dbReference type="Proteomes" id="UP000814353">
    <property type="component" value="Unassembled WGS sequence"/>
</dbReference>
<comment type="function">
    <text evidence="9">Part of the tripartite ATP-independent periplasmic (TRAP) transport system.</text>
</comment>
<evidence type="ECO:0000256" key="8">
    <source>
        <dbReference type="ARBA" id="ARBA00038436"/>
    </source>
</evidence>
<dbReference type="InterPro" id="IPR007387">
    <property type="entry name" value="TRAP_DctQ"/>
</dbReference>
<evidence type="ECO:0000313" key="14">
    <source>
        <dbReference type="Proteomes" id="UP000814353"/>
    </source>
</evidence>
<keyword evidence="3" id="KW-1003">Cell membrane</keyword>
<name>A0A7V9W3P7_9GAMM</name>
<evidence type="ECO:0000256" key="5">
    <source>
        <dbReference type="ARBA" id="ARBA00022692"/>
    </source>
</evidence>
<dbReference type="EMBL" id="JABFUB010000022">
    <property type="protein sequence ID" value="MCG6663413.1"/>
    <property type="molecule type" value="Genomic_DNA"/>
</dbReference>
<dbReference type="Pfam" id="PF04290">
    <property type="entry name" value="DctQ"/>
    <property type="match status" value="1"/>
</dbReference>
<organism evidence="11 13">
    <name type="scientific">Billgrantia kenyensis</name>
    <dbReference type="NCBI Taxonomy" id="321266"/>
    <lineage>
        <taxon>Bacteria</taxon>
        <taxon>Pseudomonadati</taxon>
        <taxon>Pseudomonadota</taxon>
        <taxon>Gammaproteobacteria</taxon>
        <taxon>Oceanospirillales</taxon>
        <taxon>Halomonadaceae</taxon>
        <taxon>Billgrantia</taxon>
    </lineage>
</organism>
<dbReference type="PANTHER" id="PTHR35011:SF4">
    <property type="entry name" value="SLL1102 PROTEIN"/>
    <property type="match status" value="1"/>
</dbReference>
<evidence type="ECO:0000256" key="2">
    <source>
        <dbReference type="ARBA" id="ARBA00022448"/>
    </source>
</evidence>
<evidence type="ECO:0000256" key="7">
    <source>
        <dbReference type="ARBA" id="ARBA00023136"/>
    </source>
</evidence>
<keyword evidence="6 9" id="KW-1133">Transmembrane helix</keyword>
<keyword evidence="2 9" id="KW-0813">Transport</keyword>
<feature type="domain" description="Tripartite ATP-independent periplasmic transporters DctQ component" evidence="10">
    <location>
        <begin position="47"/>
        <end position="177"/>
    </location>
</feature>
<feature type="transmembrane region" description="Helical" evidence="9">
    <location>
        <begin position="41"/>
        <end position="60"/>
    </location>
</feature>
<reference evidence="11 13" key="2">
    <citation type="submission" date="2020-07" db="EMBL/GenBank/DDBJ databases">
        <title>Identification of Halomonas strains.</title>
        <authorList>
            <person name="Xiao Z."/>
            <person name="Shen J."/>
        </authorList>
    </citation>
    <scope>NUCLEOTIDE SEQUENCE [LARGE SCALE GENOMIC DNA]</scope>
    <source>
        <strain evidence="11 13">DSM 17331</strain>
    </source>
</reference>
<reference evidence="12 14" key="1">
    <citation type="submission" date="2020-05" db="EMBL/GenBank/DDBJ databases">
        <title>Comparative genomic analysis of denitrifying bacteria from Halomonas genus.</title>
        <authorList>
            <person name="Wang L."/>
            <person name="Shao Z."/>
        </authorList>
    </citation>
    <scope>NUCLEOTIDE SEQUENCE [LARGE SCALE GENOMIC DNA]</scope>
    <source>
        <strain evidence="12 14">DSM 17331</strain>
    </source>
</reference>
<dbReference type="AlphaFoldDB" id="A0A7V9W3P7"/>
<dbReference type="EMBL" id="JACEFT010000026">
    <property type="protein sequence ID" value="MBA2780493.1"/>
    <property type="molecule type" value="Genomic_DNA"/>
</dbReference>
<feature type="transmembrane region" description="Helical" evidence="9">
    <location>
        <begin position="72"/>
        <end position="88"/>
    </location>
</feature>
<keyword evidence="7 9" id="KW-0472">Membrane</keyword>
<accession>A0A7V9W3P7</accession>
<feature type="transmembrane region" description="Helical" evidence="9">
    <location>
        <begin position="108"/>
        <end position="130"/>
    </location>
</feature>